<dbReference type="Pfam" id="PF08395">
    <property type="entry name" value="7tm_7"/>
    <property type="match status" value="1"/>
</dbReference>
<evidence type="ECO:0000256" key="1">
    <source>
        <dbReference type="ARBA" id="ARBA00004141"/>
    </source>
</evidence>
<dbReference type="KEGG" id="cvn:111131177"/>
<keyword evidence="5" id="KW-0675">Receptor</keyword>
<evidence type="ECO:0000256" key="3">
    <source>
        <dbReference type="ARBA" id="ARBA00022989"/>
    </source>
</evidence>
<dbReference type="GO" id="GO:0038023">
    <property type="term" value="F:signaling receptor activity"/>
    <property type="evidence" value="ECO:0007669"/>
    <property type="project" value="UniProtKB-ARBA"/>
</dbReference>
<proteinExistence type="predicted"/>
<evidence type="ECO:0000256" key="5">
    <source>
        <dbReference type="ARBA" id="ARBA00023170"/>
    </source>
</evidence>
<dbReference type="OrthoDB" id="6478931at2759"/>
<keyword evidence="2 6" id="KW-0812">Transmembrane</keyword>
<feature type="transmembrane region" description="Helical" evidence="6">
    <location>
        <begin position="53"/>
        <end position="70"/>
    </location>
</feature>
<dbReference type="GO" id="GO:0050909">
    <property type="term" value="P:sensory perception of taste"/>
    <property type="evidence" value="ECO:0007669"/>
    <property type="project" value="InterPro"/>
</dbReference>
<dbReference type="GO" id="GO:0051606">
    <property type="term" value="P:detection of stimulus"/>
    <property type="evidence" value="ECO:0007669"/>
    <property type="project" value="UniProtKB-ARBA"/>
</dbReference>
<feature type="transmembrane region" description="Helical" evidence="6">
    <location>
        <begin position="302"/>
        <end position="321"/>
    </location>
</feature>
<keyword evidence="4 6" id="KW-0472">Membrane</keyword>
<comment type="subcellular location">
    <subcellularLocation>
        <location evidence="1">Membrane</location>
        <topology evidence="1">Multi-pass membrane protein</topology>
    </subcellularLocation>
</comment>
<feature type="transmembrane region" description="Helical" evidence="6">
    <location>
        <begin position="90"/>
        <end position="108"/>
    </location>
</feature>
<feature type="transmembrane region" description="Helical" evidence="6">
    <location>
        <begin position="379"/>
        <end position="397"/>
    </location>
</feature>
<evidence type="ECO:0000256" key="4">
    <source>
        <dbReference type="ARBA" id="ARBA00023136"/>
    </source>
</evidence>
<feature type="transmembrane region" description="Helical" evidence="6">
    <location>
        <begin position="150"/>
        <end position="173"/>
    </location>
</feature>
<feature type="transmembrane region" description="Helical" evidence="6">
    <location>
        <begin position="267"/>
        <end position="290"/>
    </location>
</feature>
<dbReference type="PANTHER" id="PTHR21421">
    <property type="entry name" value="GUSTATORY RECEPTOR"/>
    <property type="match status" value="1"/>
</dbReference>
<dbReference type="GeneID" id="111131177"/>
<organism evidence="7 8">
    <name type="scientific">Crassostrea virginica</name>
    <name type="common">Eastern oyster</name>
    <dbReference type="NCBI Taxonomy" id="6565"/>
    <lineage>
        <taxon>Eukaryota</taxon>
        <taxon>Metazoa</taxon>
        <taxon>Spiralia</taxon>
        <taxon>Lophotrochozoa</taxon>
        <taxon>Mollusca</taxon>
        <taxon>Bivalvia</taxon>
        <taxon>Autobranchia</taxon>
        <taxon>Pteriomorphia</taxon>
        <taxon>Ostreida</taxon>
        <taxon>Ostreoidea</taxon>
        <taxon>Ostreidae</taxon>
        <taxon>Crassostrea</taxon>
    </lineage>
</organism>
<keyword evidence="7" id="KW-1185">Reference proteome</keyword>
<evidence type="ECO:0000256" key="2">
    <source>
        <dbReference type="ARBA" id="ARBA00022692"/>
    </source>
</evidence>
<reference evidence="8" key="1">
    <citation type="submission" date="2025-08" db="UniProtKB">
        <authorList>
            <consortium name="RefSeq"/>
        </authorList>
    </citation>
    <scope>IDENTIFICATION</scope>
    <source>
        <tissue evidence="8">Whole sample</tissue>
    </source>
</reference>
<dbReference type="PANTHER" id="PTHR21421:SF29">
    <property type="entry name" value="GUSTATORY RECEPTOR 5A FOR TREHALOSE-RELATED"/>
    <property type="match status" value="1"/>
</dbReference>
<dbReference type="AlphaFoldDB" id="A0A8B8E4N8"/>
<dbReference type="Proteomes" id="UP000694844">
    <property type="component" value="Chromosome 4"/>
</dbReference>
<feature type="transmembrane region" description="Helical" evidence="6">
    <location>
        <begin position="353"/>
        <end position="373"/>
    </location>
</feature>
<dbReference type="RefSeq" id="XP_022334296.1">
    <property type="nucleotide sequence ID" value="XM_022478588.1"/>
</dbReference>
<evidence type="ECO:0000313" key="8">
    <source>
        <dbReference type="RefSeq" id="XP_022334296.1"/>
    </source>
</evidence>
<sequence>MAAMRANMRPLYVTLELFGLSHPSKHSHVEPVKELAAKTDNQPSRLLPRLKKLYSIFVCCVLVFNVLRYLPSFWVGVDFVPGLTAQRIVILTWSIENAVTAIVLFIFYENKNHFAQYVAQYTTVISDEFSKSLKTNPDCQILRRCLRRALVVGWVMVIFNTIVVAFLIFSGFTDDIAVVLCNPFSHHSVVVKIAAVLLLYLSSGVWVFPIVLHYTLCTAIELRFQELIDVIEHTALKDCPNRFQTLKCVRYKHLQLCKMVETVDQSLSYYIANIYLFNIGNACFLIYVMINKIADGPNLTEIAILSFWLASSIIITLIISIKSAYVNEKAHGLSSLVLDVNLDGATMQDIAHVNLLVAKLHGPAIGLSVLGIITITKEMILTLAGVFMTYLFLLIQFRI</sequence>
<keyword evidence="3 6" id="KW-1133">Transmembrane helix</keyword>
<evidence type="ECO:0000256" key="6">
    <source>
        <dbReference type="SAM" id="Phobius"/>
    </source>
</evidence>
<gene>
    <name evidence="8" type="primary">LOC111131177</name>
</gene>
<evidence type="ECO:0000313" key="7">
    <source>
        <dbReference type="Proteomes" id="UP000694844"/>
    </source>
</evidence>
<accession>A0A8B8E4N8</accession>
<protein>
    <submittedName>
        <fullName evidence="8">Uncharacterized protein LOC111131177</fullName>
    </submittedName>
</protein>
<dbReference type="GO" id="GO:0016020">
    <property type="term" value="C:membrane"/>
    <property type="evidence" value="ECO:0007669"/>
    <property type="project" value="UniProtKB-SubCell"/>
</dbReference>
<dbReference type="InterPro" id="IPR013604">
    <property type="entry name" value="7TM_chemorcpt"/>
</dbReference>
<feature type="transmembrane region" description="Helical" evidence="6">
    <location>
        <begin position="193"/>
        <end position="216"/>
    </location>
</feature>
<name>A0A8B8E4N8_CRAVI</name>